<reference evidence="3 4" key="1">
    <citation type="submission" date="2017-04" db="EMBL/GenBank/DDBJ databases">
        <title>Draft genome sequence of Tuber borchii Vittad., a whitish edible truffle.</title>
        <authorList>
            <consortium name="DOE Joint Genome Institute"/>
            <person name="Murat C."/>
            <person name="Kuo A."/>
            <person name="Barry K.W."/>
            <person name="Clum A."/>
            <person name="Dockter R.B."/>
            <person name="Fauchery L."/>
            <person name="Iotti M."/>
            <person name="Kohler A."/>
            <person name="Labutti K."/>
            <person name="Lindquist E.A."/>
            <person name="Lipzen A."/>
            <person name="Ohm R.A."/>
            <person name="Wang M."/>
            <person name="Grigoriev I.V."/>
            <person name="Zambonelli A."/>
            <person name="Martin F.M."/>
        </authorList>
    </citation>
    <scope>NUCLEOTIDE SEQUENCE [LARGE SCALE GENOMIC DNA]</scope>
    <source>
        <strain evidence="3 4">Tbo3840</strain>
    </source>
</reference>
<feature type="region of interest" description="Disordered" evidence="1">
    <location>
        <begin position="64"/>
        <end position="86"/>
    </location>
</feature>
<gene>
    <name evidence="3" type="ORF">B9Z19DRAFT_1061381</name>
</gene>
<organism evidence="3 4">
    <name type="scientific">Tuber borchii</name>
    <name type="common">White truffle</name>
    <dbReference type="NCBI Taxonomy" id="42251"/>
    <lineage>
        <taxon>Eukaryota</taxon>
        <taxon>Fungi</taxon>
        <taxon>Dikarya</taxon>
        <taxon>Ascomycota</taxon>
        <taxon>Pezizomycotina</taxon>
        <taxon>Pezizomycetes</taxon>
        <taxon>Pezizales</taxon>
        <taxon>Tuberaceae</taxon>
        <taxon>Tuber</taxon>
    </lineage>
</organism>
<dbReference type="EMBL" id="NESQ01000019">
    <property type="protein sequence ID" value="PUU82949.1"/>
    <property type="molecule type" value="Genomic_DNA"/>
</dbReference>
<evidence type="ECO:0000313" key="3">
    <source>
        <dbReference type="EMBL" id="PUU82949.1"/>
    </source>
</evidence>
<feature type="compositionally biased region" description="Low complexity" evidence="1">
    <location>
        <begin position="67"/>
        <end position="83"/>
    </location>
</feature>
<dbReference type="OrthoDB" id="3231000at2759"/>
<dbReference type="Gene3D" id="1.20.58.340">
    <property type="entry name" value="Magnesium transport protein CorA, transmembrane region"/>
    <property type="match status" value="1"/>
</dbReference>
<dbReference type="AlphaFoldDB" id="A0A2T7A5D5"/>
<dbReference type="STRING" id="42251.A0A2T7A5D5"/>
<keyword evidence="2" id="KW-1133">Transmembrane helix</keyword>
<evidence type="ECO:0000313" key="4">
    <source>
        <dbReference type="Proteomes" id="UP000244722"/>
    </source>
</evidence>
<protein>
    <submittedName>
        <fullName evidence="3">Uncharacterized protein</fullName>
    </submittedName>
</protein>
<dbReference type="Proteomes" id="UP000244722">
    <property type="component" value="Unassembled WGS sequence"/>
</dbReference>
<proteinExistence type="predicted"/>
<feature type="transmembrane region" description="Helical" evidence="2">
    <location>
        <begin position="487"/>
        <end position="508"/>
    </location>
</feature>
<name>A0A2T7A5D5_TUBBO</name>
<feature type="compositionally biased region" description="Polar residues" evidence="1">
    <location>
        <begin position="592"/>
        <end position="612"/>
    </location>
</feature>
<feature type="transmembrane region" description="Helical" evidence="2">
    <location>
        <begin position="528"/>
        <end position="549"/>
    </location>
</feature>
<accession>A0A2T7A5D5</accession>
<keyword evidence="2" id="KW-0472">Membrane</keyword>
<keyword evidence="2" id="KW-0812">Transmembrane</keyword>
<evidence type="ECO:0000256" key="2">
    <source>
        <dbReference type="SAM" id="Phobius"/>
    </source>
</evidence>
<feature type="region of interest" description="Disordered" evidence="1">
    <location>
        <begin position="170"/>
        <end position="190"/>
    </location>
</feature>
<sequence length="693" mass="77312">MADLRTNSPTSLPAGWQTIGEQRDFYDERDCLDPSHDLASDKLKTRNENDVVIFDYSLSPDYLNRTSGSPPVEEGGSSPGHPSADNAVFFQVSKNDLIKSEHFDQIINSPPLLSRGARLGIIDFPQCYDTYDDELLNSVGEKLGLPKDGETTFMDAHLQRARALPGRGRFKTGVSLRAPPGEPSELSRPGSSETRFILFVSFPYFGGPRKEITLGLESESVELLDFKRMEAGAPDRRAAVNEEEGGNMGKLLVHQARYMIFDNYTMATFRSKEDGAKDQVPLHRFQERIGAFRAMVHMIANRTGQELWTLKELQKSLCKLDDQEEDIGQVISDAEIYGDGQGRERKQKGVRDIIAALHRFSADLSAATSVAKRQIAVLQDLHSVFSTSYRTKTKDYEKGYPLRRNPFHRNVAPVPILLENPEQIWPNTLDTIDEFSTFLKSDQAKAAPSEKTAQETAGAAKRTEDAVRETTAAIALTRTELMHQGQILSGFTIVTTAFLALGFSTSYFGMNNIKEFSGASNLRSLLNFWLTTAPILAGVLLLTTVAVLWKRKSAIEFRSWAWEKLRQWSQYRTDNTNTAASQAENGQIIMTSSLGSSPTVPQPQESAHSLSLPSWRGPNGEQSSSSLLSVPERSDTHASYSRGGNRRLRTRSPNSALRPREQRWQPLTSQNLGEESGGWLMTLITMQYGKYHD</sequence>
<comment type="caution">
    <text evidence="3">The sequence shown here is derived from an EMBL/GenBank/DDBJ whole genome shotgun (WGS) entry which is preliminary data.</text>
</comment>
<keyword evidence="4" id="KW-1185">Reference proteome</keyword>
<feature type="region of interest" description="Disordered" evidence="1">
    <location>
        <begin position="592"/>
        <end position="672"/>
    </location>
</feature>
<evidence type="ECO:0000256" key="1">
    <source>
        <dbReference type="SAM" id="MobiDB-lite"/>
    </source>
</evidence>